<dbReference type="Proteomes" id="UP001497623">
    <property type="component" value="Unassembled WGS sequence"/>
</dbReference>
<organism evidence="2 3">
    <name type="scientific">Meganyctiphanes norvegica</name>
    <name type="common">Northern krill</name>
    <name type="synonym">Thysanopoda norvegica</name>
    <dbReference type="NCBI Taxonomy" id="48144"/>
    <lineage>
        <taxon>Eukaryota</taxon>
        <taxon>Metazoa</taxon>
        <taxon>Ecdysozoa</taxon>
        <taxon>Arthropoda</taxon>
        <taxon>Crustacea</taxon>
        <taxon>Multicrustacea</taxon>
        <taxon>Malacostraca</taxon>
        <taxon>Eumalacostraca</taxon>
        <taxon>Eucarida</taxon>
        <taxon>Euphausiacea</taxon>
        <taxon>Euphausiidae</taxon>
        <taxon>Meganyctiphanes</taxon>
    </lineage>
</organism>
<comment type="caution">
    <text evidence="2">The sequence shown here is derived from an EMBL/GenBank/DDBJ whole genome shotgun (WGS) entry which is preliminary data.</text>
</comment>
<sequence length="372" mass="41851">VSFVCIIAYSGEMHSNIYNLIKKWRDDVKKTVNTTSKMFLDENDPLNFGNSFQNREHLSNHHNQNKSDLSKNTSGGNISSNTKIPDKNSNATQYFSGKVVKSMTNSVLIKISNNPKKLLNAVAQCSLLNIFLDGVKYGSTTEENIKSHLASNKSLQGLAKKLDTSINIEGIEVNYEIFLAWIGKRPDRKKYLGCLKGNQKQNQSEVNKSSISKFPSGCVPKNAGEKKLSKEQSNDPKPKKKVVPTGIVSHIEPNIIQLCTKTGKYFHATRDRCFLYNVCLQEVNLTHVLMKGLGVEYEICKGDEVKGIWLPSSSISLDAEELYEAMCNWCYSYKVPQSTRYCLLKSMDWEPIDLTLHTPTVKSDDDTEMITI</sequence>
<dbReference type="AlphaFoldDB" id="A0AAV2R573"/>
<evidence type="ECO:0000313" key="2">
    <source>
        <dbReference type="EMBL" id="CAL4110218.1"/>
    </source>
</evidence>
<reference evidence="2 3" key="1">
    <citation type="submission" date="2024-05" db="EMBL/GenBank/DDBJ databases">
        <authorList>
            <person name="Wallberg A."/>
        </authorList>
    </citation>
    <scope>NUCLEOTIDE SEQUENCE [LARGE SCALE GENOMIC DNA]</scope>
</reference>
<dbReference type="EMBL" id="CAXKWB010014338">
    <property type="protein sequence ID" value="CAL4110218.1"/>
    <property type="molecule type" value="Genomic_DNA"/>
</dbReference>
<feature type="non-terminal residue" evidence="2">
    <location>
        <position position="1"/>
    </location>
</feature>
<gene>
    <name evidence="2" type="ORF">MNOR_LOCUS19360</name>
</gene>
<proteinExistence type="predicted"/>
<name>A0AAV2R573_MEGNR</name>
<accession>A0AAV2R573</accession>
<evidence type="ECO:0000313" key="3">
    <source>
        <dbReference type="Proteomes" id="UP001497623"/>
    </source>
</evidence>
<feature type="region of interest" description="Disordered" evidence="1">
    <location>
        <begin position="50"/>
        <end position="85"/>
    </location>
</feature>
<protein>
    <submittedName>
        <fullName evidence="2">Uncharacterized protein</fullName>
    </submittedName>
</protein>
<keyword evidence="3" id="KW-1185">Reference proteome</keyword>
<evidence type="ECO:0000256" key="1">
    <source>
        <dbReference type="SAM" id="MobiDB-lite"/>
    </source>
</evidence>
<feature type="compositionally biased region" description="Polar residues" evidence="1">
    <location>
        <begin position="66"/>
        <end position="85"/>
    </location>
</feature>